<dbReference type="EMBL" id="CADCTN010000103">
    <property type="protein sequence ID" value="CAA9239766.1"/>
    <property type="molecule type" value="Genomic_DNA"/>
</dbReference>
<protein>
    <submittedName>
        <fullName evidence="2">GTP cyclohydrolase I type 1</fullName>
        <ecNumber evidence="2">3.5.4.16</ecNumber>
    </submittedName>
</protein>
<feature type="compositionally biased region" description="Basic residues" evidence="1">
    <location>
        <begin position="102"/>
        <end position="111"/>
    </location>
</feature>
<feature type="region of interest" description="Disordered" evidence="1">
    <location>
        <begin position="1"/>
        <end position="205"/>
    </location>
</feature>
<feature type="compositionally biased region" description="Basic and acidic residues" evidence="1">
    <location>
        <begin position="68"/>
        <end position="81"/>
    </location>
</feature>
<dbReference type="AlphaFoldDB" id="A0A6J4I361"/>
<dbReference type="EC" id="3.5.4.16" evidence="2"/>
<proteinExistence type="predicted"/>
<sequence>ECLAGRHRPRWDADRRPGGPGQGCRRRAGAAARHRRGPGPAGPAGHPGAGGARLHRDLRGPRAGPLRDPLDDVRRGPRRDGPGQGHPDVLHLRAPPGALPRSRPHRLHPGCRRAGDRAVEAGPAGRGLRPPAPAPGTHDPPDRGRALRGAQAPGRDRGDRGRAPVHGDAGDPQAGIDHDDLRRPRRLPGQPGDPRRGDEPGAGQV</sequence>
<keyword evidence="2" id="KW-0378">Hydrolase</keyword>
<feature type="non-terminal residue" evidence="2">
    <location>
        <position position="1"/>
    </location>
</feature>
<feature type="non-terminal residue" evidence="2">
    <location>
        <position position="205"/>
    </location>
</feature>
<reference evidence="2" key="1">
    <citation type="submission" date="2020-02" db="EMBL/GenBank/DDBJ databases">
        <authorList>
            <person name="Meier V. D."/>
        </authorList>
    </citation>
    <scope>NUCLEOTIDE SEQUENCE</scope>
    <source>
        <strain evidence="2">AVDCRST_MAG52</strain>
    </source>
</reference>
<name>A0A6J4I361_9ACTN</name>
<dbReference type="GO" id="GO:0003934">
    <property type="term" value="F:GTP cyclohydrolase I activity"/>
    <property type="evidence" value="ECO:0007669"/>
    <property type="project" value="UniProtKB-EC"/>
</dbReference>
<organism evidence="2">
    <name type="scientific">uncultured Blastococcus sp</name>
    <dbReference type="NCBI Taxonomy" id="217144"/>
    <lineage>
        <taxon>Bacteria</taxon>
        <taxon>Bacillati</taxon>
        <taxon>Actinomycetota</taxon>
        <taxon>Actinomycetes</taxon>
        <taxon>Geodermatophilales</taxon>
        <taxon>Geodermatophilaceae</taxon>
        <taxon>Blastococcus</taxon>
        <taxon>environmental samples</taxon>
    </lineage>
</organism>
<evidence type="ECO:0000313" key="2">
    <source>
        <dbReference type="EMBL" id="CAA9239766.1"/>
    </source>
</evidence>
<gene>
    <name evidence="2" type="ORF">AVDCRST_MAG52-1493</name>
</gene>
<accession>A0A6J4I361</accession>
<evidence type="ECO:0000256" key="1">
    <source>
        <dbReference type="SAM" id="MobiDB-lite"/>
    </source>
</evidence>
<feature type="compositionally biased region" description="Basic residues" evidence="1">
    <location>
        <begin position="24"/>
        <end position="37"/>
    </location>
</feature>